<dbReference type="InterPro" id="IPR019342">
    <property type="entry name" value="NADH_UbQ_OxRdtase_FeS-su5"/>
</dbReference>
<evidence type="ECO:0000313" key="18">
    <source>
        <dbReference type="Proteomes" id="UP000054350"/>
    </source>
</evidence>
<reference evidence="17 18" key="1">
    <citation type="submission" date="2009-11" db="EMBL/GenBank/DDBJ databases">
        <title>Annotation of Allomyces macrogynus ATCC 38327.</title>
        <authorList>
            <consortium name="The Broad Institute Genome Sequencing Platform"/>
            <person name="Russ C."/>
            <person name="Cuomo C."/>
            <person name="Burger G."/>
            <person name="Gray M.W."/>
            <person name="Holland P.W.H."/>
            <person name="King N."/>
            <person name="Lang F.B.F."/>
            <person name="Roger A.J."/>
            <person name="Ruiz-Trillo I."/>
            <person name="Young S.K."/>
            <person name="Zeng Q."/>
            <person name="Gargeya S."/>
            <person name="Fitzgerald M."/>
            <person name="Haas B."/>
            <person name="Abouelleil A."/>
            <person name="Alvarado L."/>
            <person name="Arachchi H.M."/>
            <person name="Berlin A."/>
            <person name="Chapman S.B."/>
            <person name="Gearin G."/>
            <person name="Goldberg J."/>
            <person name="Griggs A."/>
            <person name="Gujja S."/>
            <person name="Hansen M."/>
            <person name="Heiman D."/>
            <person name="Howarth C."/>
            <person name="Larimer J."/>
            <person name="Lui A."/>
            <person name="MacDonald P.J.P."/>
            <person name="McCowen C."/>
            <person name="Montmayeur A."/>
            <person name="Murphy C."/>
            <person name="Neiman D."/>
            <person name="Pearson M."/>
            <person name="Priest M."/>
            <person name="Roberts A."/>
            <person name="Saif S."/>
            <person name="Shea T."/>
            <person name="Sisk P."/>
            <person name="Stolte C."/>
            <person name="Sykes S."/>
            <person name="Wortman J."/>
            <person name="Nusbaum C."/>
            <person name="Birren B."/>
        </authorList>
    </citation>
    <scope>NUCLEOTIDE SEQUENCE [LARGE SCALE GENOMIC DNA]</scope>
    <source>
        <strain evidence="17 18">ATCC 38327</strain>
    </source>
</reference>
<accession>A0A0L0S295</accession>
<evidence type="ECO:0000256" key="7">
    <source>
        <dbReference type="ARBA" id="ARBA00022448"/>
    </source>
</evidence>
<keyword evidence="8" id="KW-0679">Respiratory chain</keyword>
<evidence type="ECO:0000256" key="16">
    <source>
        <dbReference type="PIRSR" id="PIRSR619342-50"/>
    </source>
</evidence>
<dbReference type="VEuPathDB" id="FungiDB:AMAG_02322"/>
<feature type="disulfide bond" evidence="16">
    <location>
        <begin position="24"/>
        <end position="35"/>
    </location>
</feature>
<proteinExistence type="inferred from homology"/>
<evidence type="ECO:0000313" key="17">
    <source>
        <dbReference type="EMBL" id="KNE56520.1"/>
    </source>
</evidence>
<dbReference type="GO" id="GO:0005743">
    <property type="term" value="C:mitochondrial inner membrane"/>
    <property type="evidence" value="ECO:0007669"/>
    <property type="project" value="UniProtKB-SubCell"/>
</dbReference>
<evidence type="ECO:0000256" key="9">
    <source>
        <dbReference type="ARBA" id="ARBA00022792"/>
    </source>
</evidence>
<dbReference type="eggNOG" id="ENOG502S71X">
    <property type="taxonomic scope" value="Eukaryota"/>
</dbReference>
<evidence type="ECO:0000256" key="11">
    <source>
        <dbReference type="ARBA" id="ARBA00023128"/>
    </source>
</evidence>
<keyword evidence="9" id="KW-0999">Mitochondrion inner membrane</keyword>
<comment type="function">
    <text evidence="1">Accessory subunit of the mitochondrial membrane respiratory chain NADH dehydrogenase (Complex I), that is believed not to be involved in catalysis. Complex I functions in the transfer of electrons from NADH to the respiratory chain. The immediate electron acceptor for the enzyme is believed to be ubiquinone.</text>
</comment>
<keyword evidence="18" id="KW-1185">Reference proteome</keyword>
<sequence length="101" mass="11056">MASGFSLTGGRPRCYAFWQDVQKCFLTADEPRTQCAPFKADYFECLHHTKELARASIIAHQANVVRAQELAEQARLEKEGKSLAVGAVLSRGTPTEEATAA</sequence>
<dbReference type="GO" id="GO:0005758">
    <property type="term" value="C:mitochondrial intermembrane space"/>
    <property type="evidence" value="ECO:0007669"/>
    <property type="project" value="UniProtKB-SubCell"/>
</dbReference>
<evidence type="ECO:0000256" key="1">
    <source>
        <dbReference type="ARBA" id="ARBA00003195"/>
    </source>
</evidence>
<dbReference type="PANTHER" id="PTHR15224:SF1">
    <property type="entry name" value="NADH DEHYDROGENASE [UBIQUINONE] IRON-SULFUR PROTEIN 5"/>
    <property type="match status" value="1"/>
</dbReference>
<name>A0A0L0S295_ALLM3</name>
<evidence type="ECO:0000256" key="15">
    <source>
        <dbReference type="ARBA" id="ARBA00032739"/>
    </source>
</evidence>
<evidence type="ECO:0000256" key="8">
    <source>
        <dbReference type="ARBA" id="ARBA00022660"/>
    </source>
</evidence>
<dbReference type="OrthoDB" id="9992197at2759"/>
<keyword evidence="7" id="KW-0813">Transport</keyword>
<evidence type="ECO:0000256" key="14">
    <source>
        <dbReference type="ARBA" id="ARBA00031222"/>
    </source>
</evidence>
<evidence type="ECO:0000256" key="13">
    <source>
        <dbReference type="ARBA" id="ARBA00023157"/>
    </source>
</evidence>
<comment type="subunit">
    <text evidence="5">Mammalian complex I is composed of 45 different subunits. This is a component of the iron-sulfur (IP) fragment of the enzyme.</text>
</comment>
<keyword evidence="11" id="KW-0496">Mitochondrion</keyword>
<dbReference type="STRING" id="578462.A0A0L0S295"/>
<keyword evidence="10" id="KW-0249">Electron transport</keyword>
<evidence type="ECO:0000256" key="3">
    <source>
        <dbReference type="ARBA" id="ARBA00004637"/>
    </source>
</evidence>
<dbReference type="CDD" id="cd24141">
    <property type="entry name" value="NDUFS5-like"/>
    <property type="match status" value="1"/>
</dbReference>
<evidence type="ECO:0000256" key="12">
    <source>
        <dbReference type="ARBA" id="ARBA00023136"/>
    </source>
</evidence>
<protein>
    <recommendedName>
        <fullName evidence="6">NADH dehydrogenase [ubiquinone] iron-sulfur protein 5</fullName>
    </recommendedName>
    <alternativeName>
        <fullName evidence="14">Complex I-15 kDa</fullName>
    </alternativeName>
    <alternativeName>
        <fullName evidence="15">NADH-ubiquinone oxidoreductase 15 kDa subunit</fullName>
    </alternativeName>
</protein>
<dbReference type="EMBL" id="GG745330">
    <property type="protein sequence ID" value="KNE56520.1"/>
    <property type="molecule type" value="Genomic_DNA"/>
</dbReference>
<comment type="subcellular location">
    <subcellularLocation>
        <location evidence="3">Mitochondrion inner membrane</location>
        <topology evidence="3">Peripheral membrane protein</topology>
    </subcellularLocation>
    <subcellularLocation>
        <location evidence="2">Mitochondrion intermembrane space</location>
    </subcellularLocation>
</comment>
<organism evidence="17 18">
    <name type="scientific">Allomyces macrogynus (strain ATCC 38327)</name>
    <name type="common">Allomyces javanicus var. macrogynus</name>
    <dbReference type="NCBI Taxonomy" id="578462"/>
    <lineage>
        <taxon>Eukaryota</taxon>
        <taxon>Fungi</taxon>
        <taxon>Fungi incertae sedis</taxon>
        <taxon>Blastocladiomycota</taxon>
        <taxon>Blastocladiomycetes</taxon>
        <taxon>Blastocladiales</taxon>
        <taxon>Blastocladiaceae</taxon>
        <taxon>Allomyces</taxon>
    </lineage>
</organism>
<feature type="disulfide bond" evidence="16">
    <location>
        <begin position="14"/>
        <end position="45"/>
    </location>
</feature>
<evidence type="ECO:0000256" key="10">
    <source>
        <dbReference type="ARBA" id="ARBA00022982"/>
    </source>
</evidence>
<keyword evidence="13 16" id="KW-1015">Disulfide bond</keyword>
<evidence type="ECO:0000256" key="4">
    <source>
        <dbReference type="ARBA" id="ARBA00007372"/>
    </source>
</evidence>
<comment type="similarity">
    <text evidence="4">Belongs to the complex I NDUFS5 subunit family.</text>
</comment>
<dbReference type="Proteomes" id="UP000054350">
    <property type="component" value="Unassembled WGS sequence"/>
</dbReference>
<gene>
    <name evidence="17" type="ORF">AMAG_02322</name>
</gene>
<dbReference type="GO" id="GO:0032981">
    <property type="term" value="P:mitochondrial respiratory chain complex I assembly"/>
    <property type="evidence" value="ECO:0007669"/>
    <property type="project" value="TreeGrafter"/>
</dbReference>
<reference evidence="18" key="2">
    <citation type="submission" date="2009-11" db="EMBL/GenBank/DDBJ databases">
        <title>The Genome Sequence of Allomyces macrogynus strain ATCC 38327.</title>
        <authorList>
            <consortium name="The Broad Institute Genome Sequencing Platform"/>
            <person name="Russ C."/>
            <person name="Cuomo C."/>
            <person name="Shea T."/>
            <person name="Young S.K."/>
            <person name="Zeng Q."/>
            <person name="Koehrsen M."/>
            <person name="Haas B."/>
            <person name="Borodovsky M."/>
            <person name="Guigo R."/>
            <person name="Alvarado L."/>
            <person name="Berlin A."/>
            <person name="Borenstein D."/>
            <person name="Chen Z."/>
            <person name="Engels R."/>
            <person name="Freedman E."/>
            <person name="Gellesch M."/>
            <person name="Goldberg J."/>
            <person name="Griggs A."/>
            <person name="Gujja S."/>
            <person name="Heiman D."/>
            <person name="Hepburn T."/>
            <person name="Howarth C."/>
            <person name="Jen D."/>
            <person name="Larson L."/>
            <person name="Lewis B."/>
            <person name="Mehta T."/>
            <person name="Park D."/>
            <person name="Pearson M."/>
            <person name="Roberts A."/>
            <person name="Saif S."/>
            <person name="Shenoy N."/>
            <person name="Sisk P."/>
            <person name="Stolte C."/>
            <person name="Sykes S."/>
            <person name="Walk T."/>
            <person name="White J."/>
            <person name="Yandava C."/>
            <person name="Burger G."/>
            <person name="Gray M.W."/>
            <person name="Holland P.W.H."/>
            <person name="King N."/>
            <person name="Lang F.B.F."/>
            <person name="Roger A.J."/>
            <person name="Ruiz-Trillo I."/>
            <person name="Lander E."/>
            <person name="Nusbaum C."/>
        </authorList>
    </citation>
    <scope>NUCLEOTIDE SEQUENCE [LARGE SCALE GENOMIC DNA]</scope>
    <source>
        <strain evidence="18">ATCC 38327</strain>
    </source>
</reference>
<evidence type="ECO:0000256" key="6">
    <source>
        <dbReference type="ARBA" id="ARBA00013482"/>
    </source>
</evidence>
<dbReference type="AlphaFoldDB" id="A0A0L0S295"/>
<evidence type="ECO:0000256" key="2">
    <source>
        <dbReference type="ARBA" id="ARBA00004569"/>
    </source>
</evidence>
<keyword evidence="12" id="KW-0472">Membrane</keyword>
<evidence type="ECO:0000256" key="5">
    <source>
        <dbReference type="ARBA" id="ARBA00011261"/>
    </source>
</evidence>
<dbReference type="PANTHER" id="PTHR15224">
    <property type="entry name" value="NADH DEHYDROGENASE [UBIQUINONE] IRON-SULFUR PROTEIN 5"/>
    <property type="match status" value="1"/>
</dbReference>